<dbReference type="PANTHER" id="PTHR21052:SF0">
    <property type="entry name" value="ALPHA-KETOGLUTARATE-DEPENDENT DIOXYGENASE ALKB HOMOLOG 7, MITOCHONDRIAL"/>
    <property type="match status" value="1"/>
</dbReference>
<evidence type="ECO:0000313" key="2">
    <source>
        <dbReference type="EMBL" id="PWN86595.1"/>
    </source>
</evidence>
<dbReference type="Gene3D" id="2.60.120.590">
    <property type="entry name" value="Alpha-ketoglutarate-dependent dioxygenase AlkB-like"/>
    <property type="match status" value="1"/>
</dbReference>
<dbReference type="InterPro" id="IPR027450">
    <property type="entry name" value="AlkB-like"/>
</dbReference>
<dbReference type="InterPro" id="IPR005123">
    <property type="entry name" value="Oxoglu/Fe-dep_dioxygenase_dom"/>
</dbReference>
<proteinExistence type="predicted"/>
<feature type="non-terminal residue" evidence="2">
    <location>
        <position position="119"/>
    </location>
</feature>
<accession>A0A316YFS8</accession>
<dbReference type="SUPFAM" id="SSF51197">
    <property type="entry name" value="Clavaminate synthase-like"/>
    <property type="match status" value="1"/>
</dbReference>
<keyword evidence="3" id="KW-1185">Reference proteome</keyword>
<dbReference type="InterPro" id="IPR037151">
    <property type="entry name" value="AlkB-like_sf"/>
</dbReference>
<dbReference type="RefSeq" id="XP_025373793.1">
    <property type="nucleotide sequence ID" value="XM_025518517.1"/>
</dbReference>
<dbReference type="InterPro" id="IPR032870">
    <property type="entry name" value="ALKBH7-like"/>
</dbReference>
<dbReference type="OrthoDB" id="3364835at2759"/>
<dbReference type="GO" id="GO:0016706">
    <property type="term" value="F:2-oxoglutarate-dependent dioxygenase activity"/>
    <property type="evidence" value="ECO:0007669"/>
    <property type="project" value="TreeGrafter"/>
</dbReference>
<dbReference type="PANTHER" id="PTHR21052">
    <property type="entry name" value="SPERMATOGENESIS ASSOCIATED 11-RELATED"/>
    <property type="match status" value="1"/>
</dbReference>
<dbReference type="GO" id="GO:0006974">
    <property type="term" value="P:DNA damage response"/>
    <property type="evidence" value="ECO:0007669"/>
    <property type="project" value="InterPro"/>
</dbReference>
<dbReference type="Pfam" id="PF13532">
    <property type="entry name" value="2OG-FeII_Oxy_2"/>
    <property type="match status" value="1"/>
</dbReference>
<organism evidence="2 3">
    <name type="scientific">Acaromyces ingoldii</name>
    <dbReference type="NCBI Taxonomy" id="215250"/>
    <lineage>
        <taxon>Eukaryota</taxon>
        <taxon>Fungi</taxon>
        <taxon>Dikarya</taxon>
        <taxon>Basidiomycota</taxon>
        <taxon>Ustilaginomycotina</taxon>
        <taxon>Exobasidiomycetes</taxon>
        <taxon>Exobasidiales</taxon>
        <taxon>Cryptobasidiaceae</taxon>
        <taxon>Acaromyces</taxon>
    </lineage>
</organism>
<name>A0A316YFS8_9BASI</name>
<evidence type="ECO:0000313" key="3">
    <source>
        <dbReference type="Proteomes" id="UP000245768"/>
    </source>
</evidence>
<dbReference type="AlphaFoldDB" id="A0A316YFS8"/>
<feature type="non-terminal residue" evidence="2">
    <location>
        <position position="1"/>
    </location>
</feature>
<sequence length="119" mass="13554">VILNLYEAGQGLASHIDLPHQFDDGILVCSFGSGCTMRFSRESSAGGEQWQEKGQNEEREQVEHVYLEDRSLVLLSGESRWAWKHGIEARDEDLVEGEAGEVERIRRGKRLSITVRWLL</sequence>
<dbReference type="EMBL" id="KZ819644">
    <property type="protein sequence ID" value="PWN86595.1"/>
    <property type="molecule type" value="Genomic_DNA"/>
</dbReference>
<reference evidence="2 3" key="1">
    <citation type="journal article" date="2018" name="Mol. Biol. Evol.">
        <title>Broad Genomic Sampling Reveals a Smut Pathogenic Ancestry of the Fungal Clade Ustilaginomycotina.</title>
        <authorList>
            <person name="Kijpornyongpan T."/>
            <person name="Mondo S.J."/>
            <person name="Barry K."/>
            <person name="Sandor L."/>
            <person name="Lee J."/>
            <person name="Lipzen A."/>
            <person name="Pangilinan J."/>
            <person name="LaButti K."/>
            <person name="Hainaut M."/>
            <person name="Henrissat B."/>
            <person name="Grigoriev I.V."/>
            <person name="Spatafora J.W."/>
            <person name="Aime M.C."/>
        </authorList>
    </citation>
    <scope>NUCLEOTIDE SEQUENCE [LARGE SCALE GENOMIC DNA]</scope>
    <source>
        <strain evidence="2 3">MCA 4198</strain>
    </source>
</reference>
<dbReference type="GeneID" id="37040433"/>
<dbReference type="PROSITE" id="PS51471">
    <property type="entry name" value="FE2OG_OXY"/>
    <property type="match status" value="1"/>
</dbReference>
<dbReference type="GO" id="GO:0006631">
    <property type="term" value="P:fatty acid metabolic process"/>
    <property type="evidence" value="ECO:0007669"/>
    <property type="project" value="TreeGrafter"/>
</dbReference>
<dbReference type="InParanoid" id="A0A316YFS8"/>
<gene>
    <name evidence="2" type="ORF">FA10DRAFT_217970</name>
</gene>
<protein>
    <recommendedName>
        <fullName evidence="1">Fe2OG dioxygenase domain-containing protein</fullName>
    </recommendedName>
</protein>
<feature type="domain" description="Fe2OG dioxygenase" evidence="1">
    <location>
        <begin position="1"/>
        <end position="119"/>
    </location>
</feature>
<evidence type="ECO:0000259" key="1">
    <source>
        <dbReference type="PROSITE" id="PS51471"/>
    </source>
</evidence>
<dbReference type="GO" id="GO:0005759">
    <property type="term" value="C:mitochondrial matrix"/>
    <property type="evidence" value="ECO:0007669"/>
    <property type="project" value="TreeGrafter"/>
</dbReference>
<dbReference type="Proteomes" id="UP000245768">
    <property type="component" value="Unassembled WGS sequence"/>
</dbReference>